<dbReference type="PANTHER" id="PTHR42693">
    <property type="entry name" value="ARYLSULFATASE FAMILY MEMBER"/>
    <property type="match status" value="1"/>
</dbReference>
<evidence type="ECO:0000313" key="6">
    <source>
        <dbReference type="EMBL" id="TWU60759.1"/>
    </source>
</evidence>
<dbReference type="Gene3D" id="3.30.1120.10">
    <property type="match status" value="1"/>
</dbReference>
<dbReference type="Proteomes" id="UP000318288">
    <property type="component" value="Unassembled WGS sequence"/>
</dbReference>
<dbReference type="Pfam" id="PF00884">
    <property type="entry name" value="Sulfatase"/>
    <property type="match status" value="1"/>
</dbReference>
<name>A0A5C6FL15_9BACT</name>
<evidence type="ECO:0000259" key="5">
    <source>
        <dbReference type="Pfam" id="PF00884"/>
    </source>
</evidence>
<dbReference type="PANTHER" id="PTHR42693:SF53">
    <property type="entry name" value="ENDO-4-O-SULFATASE"/>
    <property type="match status" value="1"/>
</dbReference>
<keyword evidence="4" id="KW-0106">Calcium</keyword>
<evidence type="ECO:0000256" key="1">
    <source>
        <dbReference type="ARBA" id="ARBA00008779"/>
    </source>
</evidence>
<dbReference type="SUPFAM" id="SSF53649">
    <property type="entry name" value="Alkaline phosphatase-like"/>
    <property type="match status" value="1"/>
</dbReference>
<dbReference type="InterPro" id="IPR017850">
    <property type="entry name" value="Alkaline_phosphatase_core_sf"/>
</dbReference>
<evidence type="ECO:0000256" key="2">
    <source>
        <dbReference type="ARBA" id="ARBA00022723"/>
    </source>
</evidence>
<dbReference type="AlphaFoldDB" id="A0A5C6FL15"/>
<keyword evidence="3 6" id="KW-0378">Hydrolase</keyword>
<accession>A0A5C6FL15</accession>
<dbReference type="EC" id="3.1.6.1" evidence="6"/>
<dbReference type="OrthoDB" id="9783154at2"/>
<keyword evidence="7" id="KW-1185">Reference proteome</keyword>
<organism evidence="6 7">
    <name type="scientific">Rubripirellula tenax</name>
    <dbReference type="NCBI Taxonomy" id="2528015"/>
    <lineage>
        <taxon>Bacteria</taxon>
        <taxon>Pseudomonadati</taxon>
        <taxon>Planctomycetota</taxon>
        <taxon>Planctomycetia</taxon>
        <taxon>Pirellulales</taxon>
        <taxon>Pirellulaceae</taxon>
        <taxon>Rubripirellula</taxon>
    </lineage>
</organism>
<dbReference type="Gene3D" id="3.40.720.10">
    <property type="entry name" value="Alkaline Phosphatase, subunit A"/>
    <property type="match status" value="1"/>
</dbReference>
<reference evidence="6 7" key="1">
    <citation type="submission" date="2019-02" db="EMBL/GenBank/DDBJ databases">
        <title>Deep-cultivation of Planctomycetes and their phenomic and genomic characterization uncovers novel biology.</title>
        <authorList>
            <person name="Wiegand S."/>
            <person name="Jogler M."/>
            <person name="Boedeker C."/>
            <person name="Pinto D."/>
            <person name="Vollmers J."/>
            <person name="Rivas-Marin E."/>
            <person name="Kohn T."/>
            <person name="Peeters S.H."/>
            <person name="Heuer A."/>
            <person name="Rast P."/>
            <person name="Oberbeckmann S."/>
            <person name="Bunk B."/>
            <person name="Jeske O."/>
            <person name="Meyerdierks A."/>
            <person name="Storesund J.E."/>
            <person name="Kallscheuer N."/>
            <person name="Luecker S."/>
            <person name="Lage O.M."/>
            <person name="Pohl T."/>
            <person name="Merkel B.J."/>
            <person name="Hornburger P."/>
            <person name="Mueller R.-W."/>
            <person name="Bruemmer F."/>
            <person name="Labrenz M."/>
            <person name="Spormann A.M."/>
            <person name="Op Den Camp H."/>
            <person name="Overmann J."/>
            <person name="Amann R."/>
            <person name="Jetten M.S.M."/>
            <person name="Mascher T."/>
            <person name="Medema M.H."/>
            <person name="Devos D.P."/>
            <person name="Kaster A.-K."/>
            <person name="Ovreas L."/>
            <person name="Rohde M."/>
            <person name="Galperin M.Y."/>
            <person name="Jogler C."/>
        </authorList>
    </citation>
    <scope>NUCLEOTIDE SEQUENCE [LARGE SCALE GENOMIC DNA]</scope>
    <source>
        <strain evidence="6 7">Poly51</strain>
    </source>
</reference>
<protein>
    <submittedName>
        <fullName evidence="6">Arylsulfatase</fullName>
        <ecNumber evidence="6">3.1.6.1</ecNumber>
    </submittedName>
</protein>
<dbReference type="InterPro" id="IPR050738">
    <property type="entry name" value="Sulfatase"/>
</dbReference>
<evidence type="ECO:0000313" key="7">
    <source>
        <dbReference type="Proteomes" id="UP000318288"/>
    </source>
</evidence>
<comment type="caution">
    <text evidence="6">The sequence shown here is derived from an EMBL/GenBank/DDBJ whole genome shotgun (WGS) entry which is preliminary data.</text>
</comment>
<gene>
    <name evidence="6" type="primary">atsA_12</name>
    <name evidence="6" type="ORF">Poly51_10400</name>
</gene>
<dbReference type="InterPro" id="IPR024607">
    <property type="entry name" value="Sulfatase_CS"/>
</dbReference>
<dbReference type="EMBL" id="SJPW01000001">
    <property type="protein sequence ID" value="TWU60759.1"/>
    <property type="molecule type" value="Genomic_DNA"/>
</dbReference>
<comment type="similarity">
    <text evidence="1">Belongs to the sulfatase family.</text>
</comment>
<dbReference type="PROSITE" id="PS00523">
    <property type="entry name" value="SULFATASE_1"/>
    <property type="match status" value="1"/>
</dbReference>
<dbReference type="GO" id="GO:0004065">
    <property type="term" value="F:arylsulfatase activity"/>
    <property type="evidence" value="ECO:0007669"/>
    <property type="project" value="UniProtKB-EC"/>
</dbReference>
<keyword evidence="2" id="KW-0479">Metal-binding</keyword>
<evidence type="ECO:0000256" key="4">
    <source>
        <dbReference type="ARBA" id="ARBA00022837"/>
    </source>
</evidence>
<evidence type="ECO:0000256" key="3">
    <source>
        <dbReference type="ARBA" id="ARBA00022801"/>
    </source>
</evidence>
<proteinExistence type="inferred from homology"/>
<sequence>MADDQGWGEMGYNGHPILKTPHLDAMAANGIRFDRFYAGAPVCSPTRAAVLTGRTNDRTGVLSHGYALRRQEHTLAKMLRDSGYVTGHFGKWHLNGYRGPGVPILDSDDHNPGEFGFDHWLSVTNFFDQDPMLSRRGKFEEFTGDSSEVVVDEALKFIRRQVRANQASFTVIWFGTPHSPFKALEADQADFKDLNSQSRHHYGELVALDRSIGSLRAGLKQLDADANTLVWYCSDNGGLPKIEPATTGELRGYKGDVFEGGLRVPAIIEWPAVITQPSITKYPASVVDIVPTLLEITGTAHSAPQRPADGISLLPLIRGEASRRDQPIGFRFGKATAWIDDEWKLVSQNFAAGKFQLYNLMKDPKETTDLSASQPEALARLQTSWRAWNVSVEASFDGADYDENSVDPNEPEPRFWKDAEEYRPYLDRFRQRWEYSELTKPNKR</sequence>
<dbReference type="InterPro" id="IPR000917">
    <property type="entry name" value="Sulfatase_N"/>
</dbReference>
<feature type="domain" description="Sulfatase N-terminal" evidence="5">
    <location>
        <begin position="1"/>
        <end position="298"/>
    </location>
</feature>
<dbReference type="GO" id="GO:0046872">
    <property type="term" value="F:metal ion binding"/>
    <property type="evidence" value="ECO:0007669"/>
    <property type="project" value="UniProtKB-KW"/>
</dbReference>